<accession>A0A4Y2PJ71</accession>
<name>A0A4Y2PJ71_ARAVE</name>
<keyword evidence="2" id="KW-1185">Reference proteome</keyword>
<evidence type="ECO:0000313" key="1">
    <source>
        <dbReference type="EMBL" id="GBN51172.1"/>
    </source>
</evidence>
<reference evidence="1 2" key="1">
    <citation type="journal article" date="2019" name="Sci. Rep.">
        <title>Orb-weaving spider Araneus ventricosus genome elucidates the spidroin gene catalogue.</title>
        <authorList>
            <person name="Kono N."/>
            <person name="Nakamura H."/>
            <person name="Ohtoshi R."/>
            <person name="Moran D.A.P."/>
            <person name="Shinohara A."/>
            <person name="Yoshida Y."/>
            <person name="Fujiwara M."/>
            <person name="Mori M."/>
            <person name="Tomita M."/>
            <person name="Arakawa K."/>
        </authorList>
    </citation>
    <scope>NUCLEOTIDE SEQUENCE [LARGE SCALE GENOMIC DNA]</scope>
</reference>
<feature type="non-terminal residue" evidence="1">
    <location>
        <position position="47"/>
    </location>
</feature>
<dbReference type="AlphaFoldDB" id="A0A4Y2PJ71"/>
<sequence>MRDGSRSNKRVSVTLLRPTQTDTCDAYVSRFVSWTSEVNKYRRQRLN</sequence>
<dbReference type="EMBL" id="BGPR01011410">
    <property type="protein sequence ID" value="GBN51172.1"/>
    <property type="molecule type" value="Genomic_DNA"/>
</dbReference>
<organism evidence="1 2">
    <name type="scientific">Araneus ventricosus</name>
    <name type="common">Orbweaver spider</name>
    <name type="synonym">Epeira ventricosa</name>
    <dbReference type="NCBI Taxonomy" id="182803"/>
    <lineage>
        <taxon>Eukaryota</taxon>
        <taxon>Metazoa</taxon>
        <taxon>Ecdysozoa</taxon>
        <taxon>Arthropoda</taxon>
        <taxon>Chelicerata</taxon>
        <taxon>Arachnida</taxon>
        <taxon>Araneae</taxon>
        <taxon>Araneomorphae</taxon>
        <taxon>Entelegynae</taxon>
        <taxon>Araneoidea</taxon>
        <taxon>Araneidae</taxon>
        <taxon>Araneus</taxon>
    </lineage>
</organism>
<comment type="caution">
    <text evidence="1">The sequence shown here is derived from an EMBL/GenBank/DDBJ whole genome shotgun (WGS) entry which is preliminary data.</text>
</comment>
<gene>
    <name evidence="1" type="ORF">AVEN_273115_1</name>
</gene>
<protein>
    <submittedName>
        <fullName evidence="1">Uncharacterized protein</fullName>
    </submittedName>
</protein>
<evidence type="ECO:0000313" key="2">
    <source>
        <dbReference type="Proteomes" id="UP000499080"/>
    </source>
</evidence>
<dbReference type="Proteomes" id="UP000499080">
    <property type="component" value="Unassembled WGS sequence"/>
</dbReference>
<proteinExistence type="predicted"/>